<dbReference type="Proteomes" id="UP000046393">
    <property type="component" value="Unplaced"/>
</dbReference>
<evidence type="ECO:0000313" key="2">
    <source>
        <dbReference type="Proteomes" id="UP000046393"/>
    </source>
</evidence>
<organism evidence="2 3">
    <name type="scientific">Syphacia muris</name>
    <dbReference type="NCBI Taxonomy" id="451379"/>
    <lineage>
        <taxon>Eukaryota</taxon>
        <taxon>Metazoa</taxon>
        <taxon>Ecdysozoa</taxon>
        <taxon>Nematoda</taxon>
        <taxon>Chromadorea</taxon>
        <taxon>Rhabditida</taxon>
        <taxon>Spirurina</taxon>
        <taxon>Oxyuridomorpha</taxon>
        <taxon>Oxyuroidea</taxon>
        <taxon>Oxyuridae</taxon>
        <taxon>Syphacia</taxon>
    </lineage>
</organism>
<accession>A0A0N5ATS3</accession>
<name>A0A0N5ATS3_9BILA</name>
<dbReference type="WBParaSite" id="SMUV_0000824001-mRNA-1">
    <property type="protein sequence ID" value="SMUV_0000824001-mRNA-1"/>
    <property type="gene ID" value="SMUV_0000824001"/>
</dbReference>
<feature type="region of interest" description="Disordered" evidence="1">
    <location>
        <begin position="16"/>
        <end position="44"/>
    </location>
</feature>
<proteinExistence type="predicted"/>
<sequence length="73" mass="8471">MEREVLVCTNEATVVENDHSVTGRRQQRRRRRSNSRQKLVPGKHRGQNDLLLMLSGVDDDRGLEGFTYSLQFI</sequence>
<keyword evidence="2" id="KW-1185">Reference proteome</keyword>
<reference evidence="3" key="1">
    <citation type="submission" date="2017-02" db="UniProtKB">
        <authorList>
            <consortium name="WormBaseParasite"/>
        </authorList>
    </citation>
    <scope>IDENTIFICATION</scope>
</reference>
<dbReference type="AlphaFoldDB" id="A0A0N5ATS3"/>
<feature type="compositionally biased region" description="Basic residues" evidence="1">
    <location>
        <begin position="25"/>
        <end position="44"/>
    </location>
</feature>
<evidence type="ECO:0000313" key="3">
    <source>
        <dbReference type="WBParaSite" id="SMUV_0000824001-mRNA-1"/>
    </source>
</evidence>
<evidence type="ECO:0000256" key="1">
    <source>
        <dbReference type="SAM" id="MobiDB-lite"/>
    </source>
</evidence>
<protein>
    <submittedName>
        <fullName evidence="3">Uncharacterized protein</fullName>
    </submittedName>
</protein>